<protein>
    <submittedName>
        <fullName evidence="1">Uncharacterized protein</fullName>
    </submittedName>
</protein>
<gene>
    <name evidence="1" type="ORF">Hypma_010703</name>
</gene>
<keyword evidence="2" id="KW-1185">Reference proteome</keyword>
<proteinExistence type="predicted"/>
<dbReference type="Gene3D" id="3.80.10.10">
    <property type="entry name" value="Ribonuclease Inhibitor"/>
    <property type="match status" value="1"/>
</dbReference>
<dbReference type="OrthoDB" id="2909371at2759"/>
<dbReference type="InParanoid" id="A0A369JJ39"/>
<evidence type="ECO:0000313" key="2">
    <source>
        <dbReference type="Proteomes" id="UP000076154"/>
    </source>
</evidence>
<comment type="caution">
    <text evidence="1">The sequence shown here is derived from an EMBL/GenBank/DDBJ whole genome shotgun (WGS) entry which is preliminary data.</text>
</comment>
<accession>A0A369JJ39</accession>
<dbReference type="SUPFAM" id="SSF52047">
    <property type="entry name" value="RNI-like"/>
    <property type="match status" value="1"/>
</dbReference>
<reference evidence="1" key="1">
    <citation type="submission" date="2018-04" db="EMBL/GenBank/DDBJ databases">
        <title>Whole genome sequencing of Hypsizygus marmoreus.</title>
        <authorList>
            <person name="Choi I.-G."/>
            <person name="Min B."/>
            <person name="Kim J.-G."/>
            <person name="Kim S."/>
            <person name="Oh Y.-L."/>
            <person name="Kong W.-S."/>
            <person name="Park H."/>
            <person name="Jeong J."/>
            <person name="Song E.-S."/>
        </authorList>
    </citation>
    <scope>NUCLEOTIDE SEQUENCE [LARGE SCALE GENOMIC DNA]</scope>
    <source>
        <strain evidence="1">51987-8</strain>
    </source>
</reference>
<dbReference type="InterPro" id="IPR032675">
    <property type="entry name" value="LRR_dom_sf"/>
</dbReference>
<evidence type="ECO:0000313" key="1">
    <source>
        <dbReference type="EMBL" id="RDB22219.1"/>
    </source>
</evidence>
<dbReference type="STRING" id="39966.A0A369JJ39"/>
<sequence>MRDIPSALAMVTDDATEAFAAKPGASSRKSWLRRRPHSPPPCYIAQLPEKILFEIFMLHCLPPRWDACSRAPPAPMVLSHVCRQWRLIALSLPILWSWFSPAVWRAYAENPAPILLVQLWLERSRGCPLALNFGPERIFPATRLLFPNIHRWGSFDVILSDDIAKDLVNAPLENAFLLERLDVTTYSLSQELHDEWADCLPRLPNLRRLAWKSSNSPELLLQNAPWSSLTHIELFISLSMKECVSLLGLCTQAMHIGIGVVTSVADDITSVPTMLPRLAYLRVQLHSDAVGALLRHFTLPSLRTLRFNTLYPSTTRQSNGFEDFVLRSSCVLEILHIHDVDLHEDDLVCFLGMPCLQSLREFKVTSKNMTQRTLSRLIYPNAPGVEGIFPHLERLHLEYIRAPDGLLSDMIASRWRPVRDNNLPASLQNVGVVPHSIHSHGRDRSHLKKFAEQGLWVGMKW</sequence>
<name>A0A369JJ39_HYPMA</name>
<dbReference type="AlphaFoldDB" id="A0A369JJ39"/>
<dbReference type="Proteomes" id="UP000076154">
    <property type="component" value="Unassembled WGS sequence"/>
</dbReference>
<organism evidence="1 2">
    <name type="scientific">Hypsizygus marmoreus</name>
    <name type="common">White beech mushroom</name>
    <name type="synonym">Agaricus marmoreus</name>
    <dbReference type="NCBI Taxonomy" id="39966"/>
    <lineage>
        <taxon>Eukaryota</taxon>
        <taxon>Fungi</taxon>
        <taxon>Dikarya</taxon>
        <taxon>Basidiomycota</taxon>
        <taxon>Agaricomycotina</taxon>
        <taxon>Agaricomycetes</taxon>
        <taxon>Agaricomycetidae</taxon>
        <taxon>Agaricales</taxon>
        <taxon>Tricholomatineae</taxon>
        <taxon>Lyophyllaceae</taxon>
        <taxon>Hypsizygus</taxon>
    </lineage>
</organism>
<dbReference type="EMBL" id="LUEZ02000052">
    <property type="protein sequence ID" value="RDB22219.1"/>
    <property type="molecule type" value="Genomic_DNA"/>
</dbReference>